<name>A0A1Y0I2T4_9GAMM</name>
<dbReference type="AlphaFoldDB" id="A0A1Y0I2T4"/>
<protein>
    <submittedName>
        <fullName evidence="1">Uncharacterized protein</fullName>
    </submittedName>
</protein>
<evidence type="ECO:0000313" key="1">
    <source>
        <dbReference type="EMBL" id="ARU54570.1"/>
    </source>
</evidence>
<sequence>MLKSSRTLSLENFHSQLATDFHWLNEAVLDCNNAYKLRHHSSCAPVLVEPQLCLILPKKRSTAAE</sequence>
<accession>A0A1Y0I2T4</accession>
<dbReference type="KEGG" id="ome:OLMES_0466"/>
<organism evidence="1 2">
    <name type="scientific">Oleiphilus messinensis</name>
    <dbReference type="NCBI Taxonomy" id="141451"/>
    <lineage>
        <taxon>Bacteria</taxon>
        <taxon>Pseudomonadati</taxon>
        <taxon>Pseudomonadota</taxon>
        <taxon>Gammaproteobacteria</taxon>
        <taxon>Oceanospirillales</taxon>
        <taxon>Oleiphilaceae</taxon>
        <taxon>Oleiphilus</taxon>
    </lineage>
</organism>
<proteinExistence type="predicted"/>
<keyword evidence="2" id="KW-1185">Reference proteome</keyword>
<dbReference type="EMBL" id="CP021425">
    <property type="protein sequence ID" value="ARU54570.1"/>
    <property type="molecule type" value="Genomic_DNA"/>
</dbReference>
<dbReference type="Proteomes" id="UP000196027">
    <property type="component" value="Chromosome"/>
</dbReference>
<evidence type="ECO:0000313" key="2">
    <source>
        <dbReference type="Proteomes" id="UP000196027"/>
    </source>
</evidence>
<reference evidence="1 2" key="1">
    <citation type="submission" date="2017-05" db="EMBL/GenBank/DDBJ databases">
        <title>Genomic insights into alkan degradation activity of Oleiphilus messinensis.</title>
        <authorList>
            <person name="Kozyavkin S.A."/>
            <person name="Slesarev A.I."/>
            <person name="Golyshin P.N."/>
            <person name="Korzhenkov A."/>
            <person name="Golyshina O.N."/>
            <person name="Toshchakov S.V."/>
        </authorList>
    </citation>
    <scope>NUCLEOTIDE SEQUENCE [LARGE SCALE GENOMIC DNA]</scope>
    <source>
        <strain evidence="1 2">ME102</strain>
    </source>
</reference>
<gene>
    <name evidence="1" type="ORF">OLMES_0466</name>
</gene>